<protein>
    <submittedName>
        <fullName evidence="1">Metal-sensing transcriptional repressor</fullName>
    </submittedName>
</protein>
<sequence>MLRAFPAGKAFLLKTFCCWQEKRVAIKNRYRGKLGPKGGSFVAEDRIDDIASTKVQEHVHTHVLADGTTIQHTHGHLHSHTQTKAVLNRMSRLIGHLEAIKRMVEEGRDCSEVLVQLSAVRSAINGVSKIILKDHLEHCVVDAVKENDKDAIAQLNKAIDQFMK</sequence>
<dbReference type="AlphaFoldDB" id="A0A5D6WFX7"/>
<dbReference type="PANTHER" id="PTHR33677:SF3">
    <property type="entry name" value="COPPER-SENSING TRANSCRIPTIONAL REPRESSOR RICR"/>
    <property type="match status" value="1"/>
</dbReference>
<reference evidence="1 2" key="1">
    <citation type="submission" date="2019-08" db="EMBL/GenBank/DDBJ databases">
        <title>Selenomonas sp. mPRGC5 and Selenomonas sp. mPRGC8 isolated from ruminal fluid of dairy goat (Capra hircus).</title>
        <authorList>
            <person name="Poothong S."/>
            <person name="Nuengjamnong C."/>
            <person name="Tanasupawat S."/>
        </authorList>
    </citation>
    <scope>NUCLEOTIDE SEQUENCE [LARGE SCALE GENOMIC DNA]</scope>
    <source>
        <strain evidence="2">mPRGC8</strain>
    </source>
</reference>
<dbReference type="CDD" id="cd10158">
    <property type="entry name" value="CsoR-like_DUF156_1"/>
    <property type="match status" value="1"/>
</dbReference>
<dbReference type="GO" id="GO:0045892">
    <property type="term" value="P:negative regulation of DNA-templated transcription"/>
    <property type="evidence" value="ECO:0007669"/>
    <property type="project" value="UniProtKB-ARBA"/>
</dbReference>
<proteinExistence type="predicted"/>
<dbReference type="GO" id="GO:0046872">
    <property type="term" value="F:metal ion binding"/>
    <property type="evidence" value="ECO:0007669"/>
    <property type="project" value="InterPro"/>
</dbReference>
<organism evidence="1 2">
    <name type="scientific">Selenomonas caprae</name>
    <dbReference type="NCBI Taxonomy" id="2606905"/>
    <lineage>
        <taxon>Bacteria</taxon>
        <taxon>Bacillati</taxon>
        <taxon>Bacillota</taxon>
        <taxon>Negativicutes</taxon>
        <taxon>Selenomonadales</taxon>
        <taxon>Selenomonadaceae</taxon>
        <taxon>Selenomonas</taxon>
    </lineage>
</organism>
<evidence type="ECO:0000313" key="2">
    <source>
        <dbReference type="Proteomes" id="UP000322783"/>
    </source>
</evidence>
<dbReference type="Pfam" id="PF02583">
    <property type="entry name" value="Trns_repr_metal"/>
    <property type="match status" value="1"/>
</dbReference>
<dbReference type="Gene3D" id="1.20.58.1000">
    <property type="entry name" value="Metal-sensitive repressor, helix protomer"/>
    <property type="match status" value="1"/>
</dbReference>
<dbReference type="GO" id="GO:0003677">
    <property type="term" value="F:DNA binding"/>
    <property type="evidence" value="ECO:0007669"/>
    <property type="project" value="InterPro"/>
</dbReference>
<dbReference type="InterPro" id="IPR038390">
    <property type="entry name" value="Metal_Tscrpt_repr_sf"/>
</dbReference>
<accession>A0A5D6WFX7</accession>
<keyword evidence="2" id="KW-1185">Reference proteome</keyword>
<gene>
    <name evidence="1" type="ORF">FZ041_13565</name>
</gene>
<evidence type="ECO:0000313" key="1">
    <source>
        <dbReference type="EMBL" id="TYZ26810.1"/>
    </source>
</evidence>
<dbReference type="EMBL" id="VTOZ01000039">
    <property type="protein sequence ID" value="TYZ26810.1"/>
    <property type="molecule type" value="Genomic_DNA"/>
</dbReference>
<dbReference type="InterPro" id="IPR003735">
    <property type="entry name" value="Metal_Tscrpt_repr"/>
</dbReference>
<name>A0A5D6WFX7_9FIRM</name>
<dbReference type="PANTHER" id="PTHR33677">
    <property type="entry name" value="TRANSCRIPTIONAL REPRESSOR FRMR-RELATED"/>
    <property type="match status" value="1"/>
</dbReference>
<comment type="caution">
    <text evidence="1">The sequence shown here is derived from an EMBL/GenBank/DDBJ whole genome shotgun (WGS) entry which is preliminary data.</text>
</comment>
<dbReference type="Proteomes" id="UP000322783">
    <property type="component" value="Unassembled WGS sequence"/>
</dbReference>